<dbReference type="EMBL" id="WOWS01000002">
    <property type="protein sequence ID" value="MUU78447.1"/>
    <property type="molecule type" value="Genomic_DNA"/>
</dbReference>
<evidence type="ECO:0000259" key="1">
    <source>
        <dbReference type="Pfam" id="PF02579"/>
    </source>
</evidence>
<dbReference type="RefSeq" id="WP_157363332.1">
    <property type="nucleotide sequence ID" value="NZ_WOWS01000002.1"/>
</dbReference>
<name>A0A6L6UC10_9FLAO</name>
<dbReference type="SUPFAM" id="SSF53146">
    <property type="entry name" value="Nitrogenase accessory factor-like"/>
    <property type="match status" value="1"/>
</dbReference>
<dbReference type="PANTHER" id="PTHR42983">
    <property type="entry name" value="DINITROGENASE IRON-MOLYBDENUM COFACTOR PROTEIN-RELATED"/>
    <property type="match status" value="1"/>
</dbReference>
<organism evidence="2 3">
    <name type="scientific">Winogradskyella endarachnes</name>
    <dbReference type="NCBI Taxonomy" id="2681965"/>
    <lineage>
        <taxon>Bacteria</taxon>
        <taxon>Pseudomonadati</taxon>
        <taxon>Bacteroidota</taxon>
        <taxon>Flavobacteriia</taxon>
        <taxon>Flavobacteriales</taxon>
        <taxon>Flavobacteriaceae</taxon>
        <taxon>Winogradskyella</taxon>
    </lineage>
</organism>
<dbReference type="Pfam" id="PF02579">
    <property type="entry name" value="Nitro_FeMo-Co"/>
    <property type="match status" value="1"/>
</dbReference>
<evidence type="ECO:0000313" key="3">
    <source>
        <dbReference type="Proteomes" id="UP000478208"/>
    </source>
</evidence>
<proteinExistence type="predicted"/>
<sequence length="127" mass="14173">MKRIAIPITRDNKIEHHFGHSKFYEIYTFSNANEIIDLKLVESNKGCSCQSNIINELVDEGVKMMLSGNIGEGAVNKLNDAGISVIRGCTGKSSDVILKYVEGEITDNGINCTRSHTRQKHKHMSKH</sequence>
<dbReference type="Gene3D" id="3.30.420.130">
    <property type="entry name" value="Dinitrogenase iron-molybdenum cofactor biosynthesis domain"/>
    <property type="match status" value="1"/>
</dbReference>
<dbReference type="InterPro" id="IPR003731">
    <property type="entry name" value="Di-Nase_FeMo-co_biosynth"/>
</dbReference>
<evidence type="ECO:0000313" key="2">
    <source>
        <dbReference type="EMBL" id="MUU78447.1"/>
    </source>
</evidence>
<feature type="domain" description="Dinitrogenase iron-molybdenum cofactor biosynthesis" evidence="1">
    <location>
        <begin position="11"/>
        <end position="101"/>
    </location>
</feature>
<protein>
    <submittedName>
        <fullName evidence="2">Dinitrogenase iron-molybdenum cofactor biosynthesis protein</fullName>
    </submittedName>
</protein>
<accession>A0A6L6UC10</accession>
<dbReference type="AlphaFoldDB" id="A0A6L6UC10"/>
<gene>
    <name evidence="2" type="ORF">GN138_08330</name>
</gene>
<dbReference type="Proteomes" id="UP000478208">
    <property type="component" value="Unassembled WGS sequence"/>
</dbReference>
<keyword evidence="3" id="KW-1185">Reference proteome</keyword>
<comment type="caution">
    <text evidence="2">The sequence shown here is derived from an EMBL/GenBank/DDBJ whole genome shotgun (WGS) entry which is preliminary data.</text>
</comment>
<dbReference type="PANTHER" id="PTHR42983:SF1">
    <property type="entry name" value="IRON-MOLYBDENUM PROTEIN"/>
    <property type="match status" value="1"/>
</dbReference>
<dbReference type="InterPro" id="IPR036105">
    <property type="entry name" value="DiNase_FeMo-co_biosyn_sf"/>
</dbReference>
<reference evidence="2 3" key="1">
    <citation type="submission" date="2019-12" db="EMBL/GenBank/DDBJ databases">
        <authorList>
            <person name="Li J."/>
        </authorList>
    </citation>
    <scope>NUCLEOTIDE SEQUENCE [LARGE SCALE GENOMIC DNA]</scope>
    <source>
        <strain evidence="2 3">HL2-2</strain>
    </source>
</reference>